<sequence length="175" mass="20267">MERDNFIKWLDEAALQLPSTTTIYTPVCNKLFVQASGLAVSHNILYGLQNSLADWLWPRVKYIFPAPQTAPLLLLPLVMMLGYRKICLVGCDHTVLRDYGGFVNNFYDKNMEVRKNATDPDTWQDIVYELKACIALFERYAFYARHAHSMGIDIYNLSDDSWLRQFPFSTIELMV</sequence>
<dbReference type="EMBL" id="CP004885">
    <property type="protein sequence ID" value="AGX86150.1"/>
    <property type="molecule type" value="Genomic_DNA"/>
</dbReference>
<organism evidence="1 2">
    <name type="scientific">Candidatus Symbiobacter mobilis CR</name>
    <dbReference type="NCBI Taxonomy" id="946483"/>
    <lineage>
        <taxon>Bacteria</taxon>
        <taxon>Pseudomonadati</taxon>
        <taxon>Pseudomonadota</taxon>
        <taxon>Betaproteobacteria</taxon>
        <taxon>Burkholderiales</taxon>
        <taxon>Comamonadaceae</taxon>
    </lineage>
</organism>
<evidence type="ECO:0000313" key="1">
    <source>
        <dbReference type="EMBL" id="AGX86150.1"/>
    </source>
</evidence>
<accession>U5N4G5</accession>
<reference evidence="1 2" key="1">
    <citation type="journal article" date="2013" name="Genome Biol.">
        <title>Genomic analysis reveals key aspects of prokaryotic symbiosis in the phototrophic consortium "Chlorochromatium aggregatum".</title>
        <authorList>
            <person name="Liu Z."/>
            <person name="Muller J."/>
            <person name="Li T."/>
            <person name="Alvey R.M."/>
            <person name="Vogl K."/>
            <person name="Frigaard N.U."/>
            <person name="Rockwell N.C."/>
            <person name="Boyd E.S."/>
            <person name="Tomsho L.P."/>
            <person name="Schuster S.C."/>
            <person name="Henke P."/>
            <person name="Rohde M."/>
            <person name="Overmann J."/>
            <person name="Bryant D.A."/>
        </authorList>
    </citation>
    <scope>NUCLEOTIDE SEQUENCE [LARGE SCALE GENOMIC DNA]</scope>
    <source>
        <strain evidence="1">CR</strain>
    </source>
</reference>
<keyword evidence="2" id="KW-1185">Reference proteome</keyword>
<protein>
    <submittedName>
        <fullName evidence="1">Uncharacterized protein</fullName>
    </submittedName>
</protein>
<dbReference type="HOGENOM" id="CLU_1529887_0_0_4"/>
<dbReference type="AlphaFoldDB" id="U5N4G5"/>
<dbReference type="KEGG" id="cbx:Cenrod_0013"/>
<evidence type="ECO:0000313" key="2">
    <source>
        <dbReference type="Proteomes" id="UP000017184"/>
    </source>
</evidence>
<gene>
    <name evidence="1" type="ORF">Cenrod_0013</name>
</gene>
<proteinExistence type="predicted"/>
<dbReference type="Proteomes" id="UP000017184">
    <property type="component" value="Chromosome"/>
</dbReference>
<name>U5N4G5_9BURK</name>
<dbReference type="STRING" id="946483.Cenrod_0013"/>